<dbReference type="InterPro" id="IPR002035">
    <property type="entry name" value="VWF_A"/>
</dbReference>
<dbReference type="RefSeq" id="WP_089745998.1">
    <property type="nucleotide sequence ID" value="NZ_FOGF01000005.1"/>
</dbReference>
<gene>
    <name evidence="3" type="ORF">SAMN05421767_10512</name>
</gene>
<dbReference type="AlphaFoldDB" id="A0A1H9I9V0"/>
<dbReference type="InterPro" id="IPR055384">
    <property type="entry name" value="DUF7604"/>
</dbReference>
<proteinExistence type="predicted"/>
<reference evidence="3 4" key="1">
    <citation type="submission" date="2016-10" db="EMBL/GenBank/DDBJ databases">
        <authorList>
            <person name="de Groot N.N."/>
        </authorList>
    </citation>
    <scope>NUCLEOTIDE SEQUENCE [LARGE SCALE GENOMIC DNA]</scope>
    <source>
        <strain evidence="3 4">DSM 15827</strain>
    </source>
</reference>
<dbReference type="Gene3D" id="2.60.40.1140">
    <property type="entry name" value="Collagen-binding surface protein Cna, B-type domain"/>
    <property type="match status" value="1"/>
</dbReference>
<dbReference type="Gene3D" id="3.40.50.410">
    <property type="entry name" value="von Willebrand factor, type A domain"/>
    <property type="match status" value="1"/>
</dbReference>
<dbReference type="EMBL" id="FOGF01000005">
    <property type="protein sequence ID" value="SEQ71347.1"/>
    <property type="molecule type" value="Genomic_DNA"/>
</dbReference>
<dbReference type="InterPro" id="IPR036465">
    <property type="entry name" value="vWFA_dom_sf"/>
</dbReference>
<evidence type="ECO:0000313" key="3">
    <source>
        <dbReference type="EMBL" id="SEQ71347.1"/>
    </source>
</evidence>
<dbReference type="OrthoDB" id="2056845at2"/>
<protein>
    <submittedName>
        <fullName evidence="3">von Willebrand factor type A domain-containing protein</fullName>
    </submittedName>
</protein>
<sequence length="1008" mass="117465">MNKTIYKCNKKEINWFLMIMTFIILIFNLDTAPFSKVYGTPLVDDLQKVEISMLEKGNQVILIEKNSQITDKKALTHQNQIETIDLTQIDQRFLFTFEEIIDNDRVVFSPEDFELTKNDLDKFDIYLIHKREIGKDKQGENNIPRLRSRNIQPNNYVNYSSINSNTEDFVKITVEKQWQNGSPDMEGIVLVLKNHDWEDIQVLHGAINESTWTSTIQIPKKYNDSNLQIEELASKKWENTELKISRKNEWQPVTEIKENHRYVIGTKNGNYFYALNGVKTDIEEASEWTALYPDTNKQYYSLCMTDSNNQYLGKLAFVNRSPVYEENYNQYEYRFQIDNNYLKGWKYINNKWQTERIDYYYGGESFGWNFYGYDSNSNNLPENNRAVLYEKVEPIDKITITNQKKQTEDAVEEKFEYHKTIDAFRDNEENPDTDLDNKALDKTDLYRLYLTAKARIQEPVPTDFLFVVDQSYSMASDDILLEGQNKTIPRDRAISDILNGSDGIIAQALSLHQENSIAVIGFAGDAFLTNYQDYTYHKDANIIVPWTQQLPMTVDVKAKYHQGTNYEAGLKLANEMFNQKNNHHKKIMIFLGDGIPTFFIIDQYDKEHITTIKNSGYGYGYNFKDNYLKRWGTGIDDKTNYPFCILASEWAFNDFLANNPNVTTYTIGILKDVDESKSIYSINSEVLEYYAYKGSGRYFSVGDRKNIYDTFDSIIKADDYTHLVITDQLSEYVDFHEQKDIKITKKINGIETILYENEQSIQDDNGNDIVQSVETNGKEIIVTFSPMMRMENEAEYSVSFNIKTTPYAYKEYETNGYGDSKGDLMTDYGTNKTSSDKEGFYSNDMATVSYKHNATSKTHQYDKPVIQVDTNQLDKTTIEVVKRWIDDDINRPNEIQVDLQIKKDQQWVSQTKNIYQENIENPVILHSENDWHYIWNNVPAGEYRVVEQNIPEGYEVNISNENGNFIITNIKKLDYELPNTGKFLGEYIYWVLGSAMVFVAISLLKKSK</sequence>
<keyword evidence="4" id="KW-1185">Reference proteome</keyword>
<dbReference type="Proteomes" id="UP000198556">
    <property type="component" value="Unassembled WGS sequence"/>
</dbReference>
<feature type="transmembrane region" description="Helical" evidence="1">
    <location>
        <begin position="987"/>
        <end position="1004"/>
    </location>
</feature>
<name>A0A1H9I9V0_9LACT</name>
<evidence type="ECO:0000313" key="4">
    <source>
        <dbReference type="Proteomes" id="UP000198556"/>
    </source>
</evidence>
<dbReference type="SUPFAM" id="SSF53300">
    <property type="entry name" value="vWA-like"/>
    <property type="match status" value="1"/>
</dbReference>
<keyword evidence="1" id="KW-0472">Membrane</keyword>
<feature type="domain" description="VWFA" evidence="2">
    <location>
        <begin position="463"/>
        <end position="714"/>
    </location>
</feature>
<dbReference type="CDD" id="cd00198">
    <property type="entry name" value="vWFA"/>
    <property type="match status" value="1"/>
</dbReference>
<keyword evidence="1" id="KW-1133">Transmembrane helix</keyword>
<accession>A0A1H9I9V0</accession>
<organism evidence="3 4">
    <name type="scientific">Granulicatella balaenopterae</name>
    <dbReference type="NCBI Taxonomy" id="137733"/>
    <lineage>
        <taxon>Bacteria</taxon>
        <taxon>Bacillati</taxon>
        <taxon>Bacillota</taxon>
        <taxon>Bacilli</taxon>
        <taxon>Lactobacillales</taxon>
        <taxon>Carnobacteriaceae</taxon>
        <taxon>Granulicatella</taxon>
    </lineage>
</organism>
<feature type="transmembrane region" description="Helical" evidence="1">
    <location>
        <begin position="12"/>
        <end position="29"/>
    </location>
</feature>
<dbReference type="Pfam" id="PF13519">
    <property type="entry name" value="VWA_2"/>
    <property type="match status" value="1"/>
</dbReference>
<dbReference type="SUPFAM" id="SSF49478">
    <property type="entry name" value="Cna protein B-type domain"/>
    <property type="match status" value="1"/>
</dbReference>
<keyword evidence="1" id="KW-0812">Transmembrane</keyword>
<dbReference type="Pfam" id="PF24558">
    <property type="entry name" value="DUF7604"/>
    <property type="match status" value="1"/>
</dbReference>
<dbReference type="PROSITE" id="PS50234">
    <property type="entry name" value="VWFA"/>
    <property type="match status" value="1"/>
</dbReference>
<evidence type="ECO:0000259" key="2">
    <source>
        <dbReference type="PROSITE" id="PS50234"/>
    </source>
</evidence>
<dbReference type="STRING" id="137733.SAMN05421767_10512"/>
<evidence type="ECO:0000256" key="1">
    <source>
        <dbReference type="SAM" id="Phobius"/>
    </source>
</evidence>